<dbReference type="InterPro" id="IPR004146">
    <property type="entry name" value="DC1"/>
</dbReference>
<keyword evidence="4" id="KW-1185">Reference proteome</keyword>
<dbReference type="AlphaFoldDB" id="A0AAQ3UMR5"/>
<feature type="domain" description="DC1" evidence="2">
    <location>
        <begin position="15"/>
        <end position="61"/>
    </location>
</feature>
<dbReference type="PANTHER" id="PTHR46477:SF8">
    <property type="entry name" value="OS08G0257100 PROTEIN"/>
    <property type="match status" value="1"/>
</dbReference>
<evidence type="ECO:0000259" key="2">
    <source>
        <dbReference type="Pfam" id="PF03107"/>
    </source>
</evidence>
<dbReference type="Proteomes" id="UP001341281">
    <property type="component" value="Chromosome 09"/>
</dbReference>
<feature type="domain" description="DC1" evidence="2">
    <location>
        <begin position="90"/>
        <end position="120"/>
    </location>
</feature>
<evidence type="ECO:0000313" key="4">
    <source>
        <dbReference type="Proteomes" id="UP001341281"/>
    </source>
</evidence>
<evidence type="ECO:0000313" key="3">
    <source>
        <dbReference type="EMBL" id="WVZ93082.1"/>
    </source>
</evidence>
<name>A0AAQ3UMR5_PASNO</name>
<proteinExistence type="predicted"/>
<accession>A0AAQ3UMR5</accession>
<keyword evidence="1" id="KW-0677">Repeat</keyword>
<dbReference type="SUPFAM" id="SSF57889">
    <property type="entry name" value="Cysteine-rich domain"/>
    <property type="match status" value="2"/>
</dbReference>
<dbReference type="InterPro" id="IPR046349">
    <property type="entry name" value="C1-like_sf"/>
</dbReference>
<reference evidence="3 4" key="1">
    <citation type="submission" date="2024-02" db="EMBL/GenBank/DDBJ databases">
        <title>High-quality chromosome-scale genome assembly of Pensacola bahiagrass (Paspalum notatum Flugge var. saurae).</title>
        <authorList>
            <person name="Vega J.M."/>
            <person name="Podio M."/>
            <person name="Orjuela J."/>
            <person name="Siena L.A."/>
            <person name="Pessino S.C."/>
            <person name="Combes M.C."/>
            <person name="Mariac C."/>
            <person name="Albertini E."/>
            <person name="Pupilli F."/>
            <person name="Ortiz J.P.A."/>
            <person name="Leblanc O."/>
        </authorList>
    </citation>
    <scope>NUCLEOTIDE SEQUENCE [LARGE SCALE GENOMIC DNA]</scope>
    <source>
        <strain evidence="3">R1</strain>
        <tissue evidence="3">Leaf</tissue>
    </source>
</reference>
<protein>
    <recommendedName>
        <fullName evidence="2">DC1 domain-containing protein</fullName>
    </recommendedName>
</protein>
<evidence type="ECO:0000256" key="1">
    <source>
        <dbReference type="ARBA" id="ARBA00022737"/>
    </source>
</evidence>
<dbReference type="EMBL" id="CP144753">
    <property type="protein sequence ID" value="WVZ93082.1"/>
    <property type="molecule type" value="Genomic_DNA"/>
</dbReference>
<dbReference type="PANTHER" id="PTHR46477">
    <property type="entry name" value="CYSTEINE/HISTIDINE-RICH C1 DOMAIN FAMILY PROTEIN"/>
    <property type="match status" value="1"/>
</dbReference>
<gene>
    <name evidence="3" type="ORF">U9M48_039093</name>
</gene>
<dbReference type="Pfam" id="PF03107">
    <property type="entry name" value="C1_2"/>
    <property type="match status" value="2"/>
</dbReference>
<sequence>MKHNEDLPAKISHPAHPGHDLKLLTTAGVTFVCDGCQEPGDGARYTCDCGSFSFDLHPPCAVADEATTLVHRLIRGRKFLFLPEPPAPVERTVCDACGEPARGFVYHCFEDDLDLHPCCARLPERILQDSRVFELRRKQWRS</sequence>
<organism evidence="3 4">
    <name type="scientific">Paspalum notatum var. saurae</name>
    <dbReference type="NCBI Taxonomy" id="547442"/>
    <lineage>
        <taxon>Eukaryota</taxon>
        <taxon>Viridiplantae</taxon>
        <taxon>Streptophyta</taxon>
        <taxon>Embryophyta</taxon>
        <taxon>Tracheophyta</taxon>
        <taxon>Spermatophyta</taxon>
        <taxon>Magnoliopsida</taxon>
        <taxon>Liliopsida</taxon>
        <taxon>Poales</taxon>
        <taxon>Poaceae</taxon>
        <taxon>PACMAD clade</taxon>
        <taxon>Panicoideae</taxon>
        <taxon>Andropogonodae</taxon>
        <taxon>Paspaleae</taxon>
        <taxon>Paspalinae</taxon>
        <taxon>Paspalum</taxon>
    </lineage>
</organism>